<comment type="caution">
    <text evidence="1">The sequence shown here is derived from an EMBL/GenBank/DDBJ whole genome shotgun (WGS) entry which is preliminary data.</text>
</comment>
<dbReference type="AlphaFoldDB" id="A0A9D1MYG4"/>
<proteinExistence type="predicted"/>
<organism evidence="1 2">
    <name type="scientific">Candidatus Limenecus avicola</name>
    <dbReference type="NCBI Taxonomy" id="2840847"/>
    <lineage>
        <taxon>Bacteria</taxon>
        <taxon>Bacillati</taxon>
        <taxon>Bacillota</taxon>
        <taxon>Clostridia</taxon>
        <taxon>Eubacteriales</taxon>
        <taxon>Clostridiaceae</taxon>
        <taxon>Clostridiaceae incertae sedis</taxon>
        <taxon>Candidatus Limenecus</taxon>
    </lineage>
</organism>
<reference evidence="1" key="1">
    <citation type="submission" date="2020-10" db="EMBL/GenBank/DDBJ databases">
        <authorList>
            <person name="Gilroy R."/>
        </authorList>
    </citation>
    <scope>NUCLEOTIDE SEQUENCE</scope>
    <source>
        <strain evidence="1">CHK154-7741</strain>
    </source>
</reference>
<name>A0A9D1MYG4_9CLOT</name>
<dbReference type="EMBL" id="DVOD01000014">
    <property type="protein sequence ID" value="HIU91873.1"/>
    <property type="molecule type" value="Genomic_DNA"/>
</dbReference>
<gene>
    <name evidence="1" type="ORF">IAD26_01920</name>
</gene>
<reference evidence="1" key="2">
    <citation type="journal article" date="2021" name="PeerJ">
        <title>Extensive microbial diversity within the chicken gut microbiome revealed by metagenomics and culture.</title>
        <authorList>
            <person name="Gilroy R."/>
            <person name="Ravi A."/>
            <person name="Getino M."/>
            <person name="Pursley I."/>
            <person name="Horton D.L."/>
            <person name="Alikhan N.F."/>
            <person name="Baker D."/>
            <person name="Gharbi K."/>
            <person name="Hall N."/>
            <person name="Watson M."/>
            <person name="Adriaenssens E.M."/>
            <person name="Foster-Nyarko E."/>
            <person name="Jarju S."/>
            <person name="Secka A."/>
            <person name="Antonio M."/>
            <person name="Oren A."/>
            <person name="Chaudhuri R.R."/>
            <person name="La Ragione R."/>
            <person name="Hildebrand F."/>
            <person name="Pallen M.J."/>
        </authorList>
    </citation>
    <scope>NUCLEOTIDE SEQUENCE</scope>
    <source>
        <strain evidence="1">CHK154-7741</strain>
    </source>
</reference>
<protein>
    <submittedName>
        <fullName evidence="1">Uncharacterized protein</fullName>
    </submittedName>
</protein>
<sequence length="67" mass="7604">MFQVYTQKRGADLTKTLIKDFKDLEEAFDCAQKAIEGKPDLKYIIEETSGHFNSYGELLVDVVAESD</sequence>
<accession>A0A9D1MYG4</accession>
<evidence type="ECO:0000313" key="2">
    <source>
        <dbReference type="Proteomes" id="UP000886748"/>
    </source>
</evidence>
<evidence type="ECO:0000313" key="1">
    <source>
        <dbReference type="EMBL" id="HIU91873.1"/>
    </source>
</evidence>
<dbReference type="Proteomes" id="UP000886748">
    <property type="component" value="Unassembled WGS sequence"/>
</dbReference>